<dbReference type="EC" id="2.1.1.228" evidence="5 15"/>
<sequence>MKFSILTLFPEFFNCLIDYSIVGRAIKESIIELETVNIREFSENKHGQVDDYPYGGGPGMVMQVGPIYRSIESVRNDNSKVIYLSPKGKVLNQKKLIELSRENHLILLNGHYEGIDNRVVENYIDEEISIGDYVLTGAEIPSMVLIDGITRLIPGVLSSEESYSIESHYSGLLEYPQYTRPQRFNGLEVPEILLSGNHEKIRQYRIFQSIKLTLENRPDLIDKSKLTDIEKEYLKYLESERG</sequence>
<evidence type="ECO:0000256" key="17">
    <source>
        <dbReference type="RuleBase" id="RU003464"/>
    </source>
</evidence>
<feature type="domain" description="tRNA methyltransferase TRMD/TRM10-type" evidence="18">
    <location>
        <begin position="1"/>
        <end position="222"/>
    </location>
</feature>
<dbReference type="FunFam" id="3.40.1280.10:FF:000001">
    <property type="entry name" value="tRNA (guanine-N(1)-)-methyltransferase"/>
    <property type="match status" value="1"/>
</dbReference>
<dbReference type="NCBIfam" id="NF000648">
    <property type="entry name" value="PRK00026.1"/>
    <property type="match status" value="1"/>
</dbReference>
<dbReference type="Pfam" id="PF01746">
    <property type="entry name" value="tRNA_m1G_MT"/>
    <property type="match status" value="1"/>
</dbReference>
<dbReference type="OrthoDB" id="9807416at2"/>
<dbReference type="PANTHER" id="PTHR46417:SF1">
    <property type="entry name" value="TRNA (GUANINE-N(1)-)-METHYLTRANSFERASE"/>
    <property type="match status" value="1"/>
</dbReference>
<dbReference type="SUPFAM" id="SSF75217">
    <property type="entry name" value="alpha/beta knot"/>
    <property type="match status" value="1"/>
</dbReference>
<dbReference type="CDD" id="cd18080">
    <property type="entry name" value="TrmD-like"/>
    <property type="match status" value="1"/>
</dbReference>
<feature type="binding site" evidence="15 16">
    <location>
        <begin position="130"/>
        <end position="135"/>
    </location>
    <ligand>
        <name>S-adenosyl-L-methionine</name>
        <dbReference type="ChEBI" id="CHEBI:59789"/>
    </ligand>
</feature>
<protein>
    <recommendedName>
        <fullName evidence="6 15">tRNA (guanine-N(1)-)-methyltransferase</fullName>
        <ecNumber evidence="5 15">2.1.1.228</ecNumber>
    </recommendedName>
    <alternativeName>
        <fullName evidence="12 15">M1G-methyltransferase</fullName>
    </alternativeName>
    <alternativeName>
        <fullName evidence="13 15">tRNA [GM37] methyltransferase</fullName>
    </alternativeName>
</protein>
<keyword evidence="10 15" id="KW-0949">S-adenosyl-L-methionine</keyword>
<dbReference type="InterPro" id="IPR002649">
    <property type="entry name" value="tRNA_m1G_MeTrfase_TrmD"/>
</dbReference>
<evidence type="ECO:0000256" key="14">
    <source>
        <dbReference type="ARBA" id="ARBA00047783"/>
    </source>
</evidence>
<feature type="binding site" evidence="15 16">
    <location>
        <position position="110"/>
    </location>
    <ligand>
        <name>S-adenosyl-L-methionine</name>
        <dbReference type="ChEBI" id="CHEBI:59789"/>
    </ligand>
</feature>
<evidence type="ECO:0000256" key="3">
    <source>
        <dbReference type="ARBA" id="ARBA00007630"/>
    </source>
</evidence>
<dbReference type="GO" id="GO:0002939">
    <property type="term" value="P:tRNA N1-guanine methylation"/>
    <property type="evidence" value="ECO:0007669"/>
    <property type="project" value="TreeGrafter"/>
</dbReference>
<dbReference type="PIRSF" id="PIRSF000386">
    <property type="entry name" value="tRNA_mtase"/>
    <property type="match status" value="1"/>
</dbReference>
<dbReference type="NCBIfam" id="TIGR00088">
    <property type="entry name" value="trmD"/>
    <property type="match status" value="1"/>
</dbReference>
<accession>A0A437S879</accession>
<keyword evidence="20" id="KW-1185">Reference proteome</keyword>
<comment type="subunit">
    <text evidence="4 15 17">Homodimer.</text>
</comment>
<reference evidence="19 20" key="1">
    <citation type="submission" date="2018-11" db="EMBL/GenBank/DDBJ databases">
        <title>Genome sequencing and assembly of Anaerosphaera sp. nov., GS7-6-2.</title>
        <authorList>
            <person name="Rettenmaier R."/>
            <person name="Liebl W."/>
            <person name="Zverlov V."/>
        </authorList>
    </citation>
    <scope>NUCLEOTIDE SEQUENCE [LARGE SCALE GENOMIC DNA]</scope>
    <source>
        <strain evidence="19 20">GS7-6-2</strain>
    </source>
</reference>
<dbReference type="AlphaFoldDB" id="A0A437S879"/>
<dbReference type="Proteomes" id="UP000288812">
    <property type="component" value="Unassembled WGS sequence"/>
</dbReference>
<comment type="function">
    <text evidence="1 15 17">Specifically methylates guanosine-37 in various tRNAs.</text>
</comment>
<evidence type="ECO:0000256" key="6">
    <source>
        <dbReference type="ARBA" id="ARBA00014679"/>
    </source>
</evidence>
<dbReference type="RefSeq" id="WP_127723759.1">
    <property type="nucleotide sequence ID" value="NZ_RLIH01000003.1"/>
</dbReference>
<dbReference type="GO" id="GO:0052906">
    <property type="term" value="F:tRNA (guanine(37)-N1)-methyltransferase activity"/>
    <property type="evidence" value="ECO:0007669"/>
    <property type="project" value="UniProtKB-UniRule"/>
</dbReference>
<evidence type="ECO:0000256" key="10">
    <source>
        <dbReference type="ARBA" id="ARBA00022691"/>
    </source>
</evidence>
<dbReference type="Gene3D" id="3.40.1280.10">
    <property type="match status" value="1"/>
</dbReference>
<dbReference type="Gene3D" id="1.10.1270.20">
    <property type="entry name" value="tRNA(m1g37)methyltransferase, domain 2"/>
    <property type="match status" value="1"/>
</dbReference>
<keyword evidence="9 15" id="KW-0808">Transferase</keyword>
<evidence type="ECO:0000256" key="11">
    <source>
        <dbReference type="ARBA" id="ARBA00022694"/>
    </source>
</evidence>
<dbReference type="InterPro" id="IPR016009">
    <property type="entry name" value="tRNA_MeTrfase_TRMD/TRM10"/>
</dbReference>
<evidence type="ECO:0000313" key="19">
    <source>
        <dbReference type="EMBL" id="RVU55289.1"/>
    </source>
</evidence>
<evidence type="ECO:0000313" key="20">
    <source>
        <dbReference type="Proteomes" id="UP000288812"/>
    </source>
</evidence>
<dbReference type="HAMAP" id="MF_00605">
    <property type="entry name" value="TrmD"/>
    <property type="match status" value="1"/>
</dbReference>
<comment type="similarity">
    <text evidence="3 15 17">Belongs to the RNA methyltransferase TrmD family.</text>
</comment>
<keyword evidence="8 15" id="KW-0489">Methyltransferase</keyword>
<dbReference type="InterPro" id="IPR029026">
    <property type="entry name" value="tRNA_m1G_MTases_N"/>
</dbReference>
<evidence type="ECO:0000256" key="9">
    <source>
        <dbReference type="ARBA" id="ARBA00022679"/>
    </source>
</evidence>
<keyword evidence="7 15" id="KW-0963">Cytoplasm</keyword>
<organism evidence="19 20">
    <name type="scientific">Anaerosphaera multitolerans</name>
    <dbReference type="NCBI Taxonomy" id="2487351"/>
    <lineage>
        <taxon>Bacteria</taxon>
        <taxon>Bacillati</taxon>
        <taxon>Bacillota</taxon>
        <taxon>Tissierellia</taxon>
        <taxon>Tissierellales</taxon>
        <taxon>Peptoniphilaceae</taxon>
        <taxon>Anaerosphaera</taxon>
    </lineage>
</organism>
<name>A0A437S879_9FIRM</name>
<evidence type="ECO:0000256" key="8">
    <source>
        <dbReference type="ARBA" id="ARBA00022603"/>
    </source>
</evidence>
<comment type="catalytic activity">
    <reaction evidence="14 15 17">
        <text>guanosine(37) in tRNA + S-adenosyl-L-methionine = N(1)-methylguanosine(37) in tRNA + S-adenosyl-L-homocysteine + H(+)</text>
        <dbReference type="Rhea" id="RHEA:36899"/>
        <dbReference type="Rhea" id="RHEA-COMP:10145"/>
        <dbReference type="Rhea" id="RHEA-COMP:10147"/>
        <dbReference type="ChEBI" id="CHEBI:15378"/>
        <dbReference type="ChEBI" id="CHEBI:57856"/>
        <dbReference type="ChEBI" id="CHEBI:59789"/>
        <dbReference type="ChEBI" id="CHEBI:73542"/>
        <dbReference type="ChEBI" id="CHEBI:74269"/>
        <dbReference type="EC" id="2.1.1.228"/>
    </reaction>
</comment>
<dbReference type="PANTHER" id="PTHR46417">
    <property type="entry name" value="TRNA (GUANINE-N(1)-)-METHYLTRANSFERASE"/>
    <property type="match status" value="1"/>
</dbReference>
<evidence type="ECO:0000259" key="18">
    <source>
        <dbReference type="Pfam" id="PF01746"/>
    </source>
</evidence>
<evidence type="ECO:0000256" key="5">
    <source>
        <dbReference type="ARBA" id="ARBA00012807"/>
    </source>
</evidence>
<dbReference type="InterPro" id="IPR029028">
    <property type="entry name" value="Alpha/beta_knot_MTases"/>
</dbReference>
<evidence type="ECO:0000256" key="1">
    <source>
        <dbReference type="ARBA" id="ARBA00002634"/>
    </source>
</evidence>
<dbReference type="GO" id="GO:0005829">
    <property type="term" value="C:cytosol"/>
    <property type="evidence" value="ECO:0007669"/>
    <property type="project" value="TreeGrafter"/>
</dbReference>
<evidence type="ECO:0000256" key="16">
    <source>
        <dbReference type="PIRSR" id="PIRSR000386-1"/>
    </source>
</evidence>
<comment type="subcellular location">
    <subcellularLocation>
        <location evidence="2 15 17">Cytoplasm</location>
    </subcellularLocation>
</comment>
<evidence type="ECO:0000256" key="12">
    <source>
        <dbReference type="ARBA" id="ARBA00029736"/>
    </source>
</evidence>
<dbReference type="EMBL" id="RLIH01000003">
    <property type="protein sequence ID" value="RVU55289.1"/>
    <property type="molecule type" value="Genomic_DNA"/>
</dbReference>
<evidence type="ECO:0000256" key="4">
    <source>
        <dbReference type="ARBA" id="ARBA00011738"/>
    </source>
</evidence>
<comment type="caution">
    <text evidence="19">The sequence shown here is derived from an EMBL/GenBank/DDBJ whole genome shotgun (WGS) entry which is preliminary data.</text>
</comment>
<evidence type="ECO:0000256" key="2">
    <source>
        <dbReference type="ARBA" id="ARBA00004496"/>
    </source>
</evidence>
<gene>
    <name evidence="15 19" type="primary">trmD</name>
    <name evidence="19" type="ORF">EF514_03185</name>
</gene>
<dbReference type="InterPro" id="IPR023148">
    <property type="entry name" value="tRNA_m1G_MeTrfase_C_sf"/>
</dbReference>
<evidence type="ECO:0000256" key="13">
    <source>
        <dbReference type="ARBA" id="ARBA00033392"/>
    </source>
</evidence>
<evidence type="ECO:0000256" key="7">
    <source>
        <dbReference type="ARBA" id="ARBA00022490"/>
    </source>
</evidence>
<evidence type="ECO:0000256" key="15">
    <source>
        <dbReference type="HAMAP-Rule" id="MF_00605"/>
    </source>
</evidence>
<keyword evidence="11 15" id="KW-0819">tRNA processing</keyword>
<proteinExistence type="inferred from homology"/>